<organism evidence="9 10">
    <name type="scientific">Ectobacillus antri</name>
    <dbReference type="NCBI Taxonomy" id="2486280"/>
    <lineage>
        <taxon>Bacteria</taxon>
        <taxon>Bacillati</taxon>
        <taxon>Bacillota</taxon>
        <taxon>Bacilli</taxon>
        <taxon>Bacillales</taxon>
        <taxon>Bacillaceae</taxon>
        <taxon>Ectobacillus</taxon>
    </lineage>
</organism>
<sequence length="117" mass="12856">MSNLAVKYKKQESGIEATQNASTSVQSAKVTVIEKLLYTAFVAFLLYVAIAFIGNKAALYQVNTEVSQLQKQIDKQLQTNSDLKAEVELLSRYERIAEVAARLGMTIDANNVKGIGQ</sequence>
<proteinExistence type="inferred from homology"/>
<comment type="subcellular location">
    <subcellularLocation>
        <location evidence="7">Cell membrane</location>
        <topology evidence="7">Single-pass type II membrane protein</topology>
    </subcellularLocation>
    <text evidence="7">Localizes to the division septum where it forms a ring structure.</text>
</comment>
<evidence type="ECO:0000313" key="9">
    <source>
        <dbReference type="EMBL" id="MDG5752504.1"/>
    </source>
</evidence>
<dbReference type="InterPro" id="IPR007060">
    <property type="entry name" value="FtsL/DivIC"/>
</dbReference>
<dbReference type="NCBIfam" id="TIGR02209">
    <property type="entry name" value="ftsL_broad"/>
    <property type="match status" value="1"/>
</dbReference>
<gene>
    <name evidence="7 9" type="primary">ftsL</name>
    <name evidence="9" type="ORF">P6P90_00625</name>
</gene>
<evidence type="ECO:0000256" key="4">
    <source>
        <dbReference type="ARBA" id="ARBA00022989"/>
    </source>
</evidence>
<reference evidence="9 10" key="1">
    <citation type="submission" date="2023-04" db="EMBL/GenBank/DDBJ databases">
        <title>Ectobacillus antri isolated from activated sludge.</title>
        <authorList>
            <person name="Yan P."/>
            <person name="Liu X."/>
        </authorList>
    </citation>
    <scope>NUCLEOTIDE SEQUENCE [LARGE SCALE GENOMIC DNA]</scope>
    <source>
        <strain evidence="9 10">C18H</strain>
    </source>
</reference>
<accession>A0ABT6GZN0</accession>
<comment type="similarity">
    <text evidence="7">Belongs to the FtsL family.</text>
</comment>
<keyword evidence="6 7" id="KW-0131">Cell cycle</keyword>
<protein>
    <recommendedName>
        <fullName evidence="7 8">Cell division protein FtsL</fullName>
    </recommendedName>
</protein>
<dbReference type="HAMAP" id="MF_00910">
    <property type="entry name" value="FtsL"/>
    <property type="match status" value="1"/>
</dbReference>
<dbReference type="InterPro" id="IPR011922">
    <property type="entry name" value="Cell_div_FtsL"/>
</dbReference>
<evidence type="ECO:0000256" key="8">
    <source>
        <dbReference type="NCBIfam" id="TIGR02209"/>
    </source>
</evidence>
<comment type="function">
    <text evidence="7">Essential cell division protein.</text>
</comment>
<keyword evidence="5 7" id="KW-0472">Membrane</keyword>
<dbReference type="Pfam" id="PF04977">
    <property type="entry name" value="DivIC"/>
    <property type="match status" value="1"/>
</dbReference>
<evidence type="ECO:0000256" key="7">
    <source>
        <dbReference type="HAMAP-Rule" id="MF_00910"/>
    </source>
</evidence>
<evidence type="ECO:0000256" key="6">
    <source>
        <dbReference type="ARBA" id="ARBA00023306"/>
    </source>
</evidence>
<comment type="caution">
    <text evidence="9">The sequence shown here is derived from an EMBL/GenBank/DDBJ whole genome shotgun (WGS) entry which is preliminary data.</text>
</comment>
<keyword evidence="4 7" id="KW-1133">Transmembrane helix</keyword>
<feature type="transmembrane region" description="Helical" evidence="7">
    <location>
        <begin position="36"/>
        <end position="54"/>
    </location>
</feature>
<evidence type="ECO:0000256" key="2">
    <source>
        <dbReference type="ARBA" id="ARBA00022618"/>
    </source>
</evidence>
<keyword evidence="2 7" id="KW-0132">Cell division</keyword>
<keyword evidence="10" id="KW-1185">Reference proteome</keyword>
<keyword evidence="1 7" id="KW-1003">Cell membrane</keyword>
<dbReference type="Proteomes" id="UP001218246">
    <property type="component" value="Unassembled WGS sequence"/>
</dbReference>
<evidence type="ECO:0000313" key="10">
    <source>
        <dbReference type="Proteomes" id="UP001218246"/>
    </source>
</evidence>
<dbReference type="GO" id="GO:0051301">
    <property type="term" value="P:cell division"/>
    <property type="evidence" value="ECO:0007669"/>
    <property type="project" value="UniProtKB-KW"/>
</dbReference>
<keyword evidence="3 7" id="KW-0812">Transmembrane</keyword>
<evidence type="ECO:0000256" key="1">
    <source>
        <dbReference type="ARBA" id="ARBA00022475"/>
    </source>
</evidence>
<evidence type="ECO:0000256" key="5">
    <source>
        <dbReference type="ARBA" id="ARBA00023136"/>
    </source>
</evidence>
<evidence type="ECO:0000256" key="3">
    <source>
        <dbReference type="ARBA" id="ARBA00022692"/>
    </source>
</evidence>
<dbReference type="EMBL" id="JARULN010000001">
    <property type="protein sequence ID" value="MDG5752504.1"/>
    <property type="molecule type" value="Genomic_DNA"/>
</dbReference>
<dbReference type="RefSeq" id="WP_124563577.1">
    <property type="nucleotide sequence ID" value="NZ_JARRRY010000001.1"/>
</dbReference>
<name>A0ABT6GZN0_9BACI</name>